<dbReference type="AlphaFoldDB" id="A0A395J7L4"/>
<comment type="caution">
    <text evidence="1">The sequence shown here is derived from an EMBL/GenBank/DDBJ whole genome shotgun (WGS) entry which is preliminary data.</text>
</comment>
<evidence type="ECO:0000313" key="1">
    <source>
        <dbReference type="EMBL" id="RAL68138.1"/>
    </source>
</evidence>
<name>A0A395J7L4_9HELO</name>
<proteinExistence type="predicted"/>
<gene>
    <name evidence="1" type="ORF">DID88_008850</name>
</gene>
<dbReference type="Proteomes" id="UP000249056">
    <property type="component" value="Unassembled WGS sequence"/>
</dbReference>
<accession>A0A395J7L4</accession>
<dbReference type="EMBL" id="QKRW01000002">
    <property type="protein sequence ID" value="RAL68138.1"/>
    <property type="molecule type" value="Genomic_DNA"/>
</dbReference>
<sequence>MADTPPGQGNTLQHAPCAYKSVFHRIGSQPSRTSTFFAHPSIHVSLIPKIRRPKPAYFITRMPYPNPLGPSARSQ</sequence>
<organism evidence="1 2">
    <name type="scientific">Monilinia fructigena</name>
    <dbReference type="NCBI Taxonomy" id="38457"/>
    <lineage>
        <taxon>Eukaryota</taxon>
        <taxon>Fungi</taxon>
        <taxon>Dikarya</taxon>
        <taxon>Ascomycota</taxon>
        <taxon>Pezizomycotina</taxon>
        <taxon>Leotiomycetes</taxon>
        <taxon>Helotiales</taxon>
        <taxon>Sclerotiniaceae</taxon>
        <taxon>Monilinia</taxon>
    </lineage>
</organism>
<evidence type="ECO:0000313" key="2">
    <source>
        <dbReference type="Proteomes" id="UP000249056"/>
    </source>
</evidence>
<reference evidence="1 2" key="1">
    <citation type="submission" date="2018-06" db="EMBL/GenBank/DDBJ databases">
        <title>Genome Sequence of the Brown Rot Fungal Pathogen Monilinia fructigena.</title>
        <authorList>
            <person name="Landi L."/>
            <person name="De Miccolis Angelini R.M."/>
            <person name="Pollastro S."/>
            <person name="Abate D."/>
            <person name="Faretra F."/>
            <person name="Romanazzi G."/>
        </authorList>
    </citation>
    <scope>NUCLEOTIDE SEQUENCE [LARGE SCALE GENOMIC DNA]</scope>
    <source>
        <strain evidence="1 2">Mfrg269</strain>
    </source>
</reference>
<keyword evidence="2" id="KW-1185">Reference proteome</keyword>
<protein>
    <submittedName>
        <fullName evidence="1">Uncharacterized protein</fullName>
    </submittedName>
</protein>